<name>A0A0C9XJ60_9AGAR</name>
<evidence type="ECO:0000313" key="1">
    <source>
        <dbReference type="EMBL" id="KIK05056.1"/>
    </source>
</evidence>
<organism evidence="1 2">
    <name type="scientific">Laccaria amethystina LaAM-08-1</name>
    <dbReference type="NCBI Taxonomy" id="1095629"/>
    <lineage>
        <taxon>Eukaryota</taxon>
        <taxon>Fungi</taxon>
        <taxon>Dikarya</taxon>
        <taxon>Basidiomycota</taxon>
        <taxon>Agaricomycotina</taxon>
        <taxon>Agaricomycetes</taxon>
        <taxon>Agaricomycetidae</taxon>
        <taxon>Agaricales</taxon>
        <taxon>Agaricineae</taxon>
        <taxon>Hydnangiaceae</taxon>
        <taxon>Laccaria</taxon>
    </lineage>
</organism>
<proteinExistence type="predicted"/>
<evidence type="ECO:0000313" key="2">
    <source>
        <dbReference type="Proteomes" id="UP000054477"/>
    </source>
</evidence>
<gene>
    <name evidence="1" type="ORF">K443DRAFT_62507</name>
</gene>
<dbReference type="OrthoDB" id="3265672at2759"/>
<dbReference type="HOGENOM" id="CLU_013929_16_0_1"/>
<evidence type="ECO:0008006" key="3">
    <source>
        <dbReference type="Google" id="ProtNLM"/>
    </source>
</evidence>
<dbReference type="EMBL" id="KN838563">
    <property type="protein sequence ID" value="KIK05056.1"/>
    <property type="molecule type" value="Genomic_DNA"/>
</dbReference>
<reference evidence="2" key="2">
    <citation type="submission" date="2015-01" db="EMBL/GenBank/DDBJ databases">
        <title>Evolutionary Origins and Diversification of the Mycorrhizal Mutualists.</title>
        <authorList>
            <consortium name="DOE Joint Genome Institute"/>
            <consortium name="Mycorrhizal Genomics Consortium"/>
            <person name="Kohler A."/>
            <person name="Kuo A."/>
            <person name="Nagy L.G."/>
            <person name="Floudas D."/>
            <person name="Copeland A."/>
            <person name="Barry K.W."/>
            <person name="Cichocki N."/>
            <person name="Veneault-Fourrey C."/>
            <person name="LaButti K."/>
            <person name="Lindquist E.A."/>
            <person name="Lipzen A."/>
            <person name="Lundell T."/>
            <person name="Morin E."/>
            <person name="Murat C."/>
            <person name="Riley R."/>
            <person name="Ohm R."/>
            <person name="Sun H."/>
            <person name="Tunlid A."/>
            <person name="Henrissat B."/>
            <person name="Grigoriev I.V."/>
            <person name="Hibbett D.S."/>
            <person name="Martin F."/>
        </authorList>
    </citation>
    <scope>NUCLEOTIDE SEQUENCE [LARGE SCALE GENOMIC DNA]</scope>
    <source>
        <strain evidence="2">LaAM-08-1</strain>
    </source>
</reference>
<reference evidence="1 2" key="1">
    <citation type="submission" date="2014-04" db="EMBL/GenBank/DDBJ databases">
        <authorList>
            <consortium name="DOE Joint Genome Institute"/>
            <person name="Kuo A."/>
            <person name="Kohler A."/>
            <person name="Nagy L.G."/>
            <person name="Floudas D."/>
            <person name="Copeland A."/>
            <person name="Barry K.W."/>
            <person name="Cichocki N."/>
            <person name="Veneault-Fourrey C."/>
            <person name="LaButti K."/>
            <person name="Lindquist E.A."/>
            <person name="Lipzen A."/>
            <person name="Lundell T."/>
            <person name="Morin E."/>
            <person name="Murat C."/>
            <person name="Sun H."/>
            <person name="Tunlid A."/>
            <person name="Henrissat B."/>
            <person name="Grigoriev I.V."/>
            <person name="Hibbett D.S."/>
            <person name="Martin F."/>
            <person name="Nordberg H.P."/>
            <person name="Cantor M.N."/>
            <person name="Hua S.X."/>
        </authorList>
    </citation>
    <scope>NUCLEOTIDE SEQUENCE [LARGE SCALE GENOMIC DNA]</scope>
    <source>
        <strain evidence="1 2">LaAM-08-1</strain>
    </source>
</reference>
<keyword evidence="2" id="KW-1185">Reference proteome</keyword>
<protein>
    <recommendedName>
        <fullName evidence="3">DDE-1 domain-containing protein</fullName>
    </recommendedName>
</protein>
<dbReference type="Proteomes" id="UP000054477">
    <property type="component" value="Unassembled WGS sequence"/>
</dbReference>
<accession>A0A0C9XJ60</accession>
<sequence>MQYKLQSDDLKLVTVIDVICADGTADIRPGFVFPGVTKHRKWCEVTDFKYTVATSDNGWTDDEVGFEWFKEVFVPQA</sequence>
<feature type="non-terminal residue" evidence="1">
    <location>
        <position position="1"/>
    </location>
</feature>
<dbReference type="AlphaFoldDB" id="A0A0C9XJ60"/>